<proteinExistence type="predicted"/>
<protein>
    <submittedName>
        <fullName evidence="1">Uncharacterized protein</fullName>
    </submittedName>
</protein>
<name>A0A6C0CGX6_9ZZZZ</name>
<sequence>MNSICAEPGCHRDTSIWRKKKTSSILKRNLHLRFCEDHNKCRVCQQGTCWDTALCYDCDKDK</sequence>
<organism evidence="1">
    <name type="scientific">viral metagenome</name>
    <dbReference type="NCBI Taxonomy" id="1070528"/>
    <lineage>
        <taxon>unclassified sequences</taxon>
        <taxon>metagenomes</taxon>
        <taxon>organismal metagenomes</taxon>
    </lineage>
</organism>
<dbReference type="AlphaFoldDB" id="A0A6C0CGX6"/>
<evidence type="ECO:0000313" key="1">
    <source>
        <dbReference type="EMBL" id="QHT03517.1"/>
    </source>
</evidence>
<accession>A0A6C0CGX6</accession>
<reference evidence="1" key="1">
    <citation type="journal article" date="2020" name="Nature">
        <title>Giant virus diversity and host interactions through global metagenomics.</title>
        <authorList>
            <person name="Schulz F."/>
            <person name="Roux S."/>
            <person name="Paez-Espino D."/>
            <person name="Jungbluth S."/>
            <person name="Walsh D.A."/>
            <person name="Denef V.J."/>
            <person name="McMahon K.D."/>
            <person name="Konstantinidis K.T."/>
            <person name="Eloe-Fadrosh E.A."/>
            <person name="Kyrpides N.C."/>
            <person name="Woyke T."/>
        </authorList>
    </citation>
    <scope>NUCLEOTIDE SEQUENCE</scope>
    <source>
        <strain evidence="1">GVMAG-M-3300021079-18</strain>
    </source>
</reference>
<dbReference type="EMBL" id="MN739412">
    <property type="protein sequence ID" value="QHT03517.1"/>
    <property type="molecule type" value="Genomic_DNA"/>
</dbReference>